<keyword evidence="3 7" id="KW-0547">Nucleotide-binding</keyword>
<keyword evidence="10" id="KW-1185">Reference proteome</keyword>
<dbReference type="PANTHER" id="PTHR38030:SF2">
    <property type="entry name" value="PROTOPORPHYRINOGEN IX DEHYDROGENASE [QUINONE]"/>
    <property type="match status" value="1"/>
</dbReference>
<dbReference type="InterPro" id="IPR029039">
    <property type="entry name" value="Flavoprotein-like_sf"/>
</dbReference>
<sequence length="189" mass="21883">MKKLLLIYASYDGHSGKISRHVSQHLQSLAQVQVDVAELKDGSEEFRLENYDSVFICAPIRYGFHLSPAAVFAKRQHHRLNTMHSIFCSVCLTARKGEKGKKTSQKYITKFLDKANWRATSALSVAGALYYSKYTWYDKMMIRFIMWLTKGDTDTSQDYCYTDWKQLESFAQSWQDTILEKPLQSALIK</sequence>
<evidence type="ECO:0000256" key="4">
    <source>
        <dbReference type="ARBA" id="ARBA00023002"/>
    </source>
</evidence>
<comment type="subcellular location">
    <subcellularLocation>
        <location evidence="7">Cell membrane</location>
        <topology evidence="7">Peripheral membrane protein</topology>
    </subcellularLocation>
</comment>
<proteinExistence type="inferred from homology"/>
<dbReference type="HAMAP" id="MF_00853">
    <property type="entry name" value="HemG"/>
    <property type="match status" value="1"/>
</dbReference>
<evidence type="ECO:0000259" key="8">
    <source>
        <dbReference type="Pfam" id="PF12724"/>
    </source>
</evidence>
<dbReference type="EMBL" id="QDDL01000017">
    <property type="protein sequence ID" value="PVZ62951.1"/>
    <property type="molecule type" value="Genomic_DNA"/>
</dbReference>
<dbReference type="AlphaFoldDB" id="A0A2V1GV31"/>
<comment type="caution">
    <text evidence="9">The sequence shown here is derived from an EMBL/GenBank/DDBJ whole genome shotgun (WGS) entry which is preliminary data.</text>
</comment>
<keyword evidence="5" id="KW-0472">Membrane</keyword>
<evidence type="ECO:0000313" key="10">
    <source>
        <dbReference type="Proteomes" id="UP000244906"/>
    </source>
</evidence>
<gene>
    <name evidence="7" type="primary">hemG</name>
    <name evidence="9" type="ORF">DC094_21525</name>
</gene>
<comment type="pathway">
    <text evidence="7">Porphyrin-containing compound metabolism; protoporphyrin-IX biosynthesis; protoporphyrin-IX from protoporphyrinogen-IX: step 1/1.</text>
</comment>
<dbReference type="SUPFAM" id="SSF52218">
    <property type="entry name" value="Flavoproteins"/>
    <property type="match status" value="1"/>
</dbReference>
<dbReference type="InterPro" id="IPR026816">
    <property type="entry name" value="Flavodoxin_dom"/>
</dbReference>
<dbReference type="OrthoDB" id="9795729at2"/>
<comment type="catalytic activity">
    <reaction evidence="7">
        <text>protoporphyrinogen IX + 3 a quinone = protoporphyrin IX + 3 a quinol</text>
        <dbReference type="Rhea" id="RHEA:65032"/>
        <dbReference type="ChEBI" id="CHEBI:24646"/>
        <dbReference type="ChEBI" id="CHEBI:57306"/>
        <dbReference type="ChEBI" id="CHEBI:57307"/>
        <dbReference type="ChEBI" id="CHEBI:132124"/>
        <dbReference type="EC" id="1.3.5.3"/>
    </reaction>
</comment>
<dbReference type="Pfam" id="PF12724">
    <property type="entry name" value="Flavodoxin_5"/>
    <property type="match status" value="1"/>
</dbReference>
<evidence type="ECO:0000256" key="7">
    <source>
        <dbReference type="HAMAP-Rule" id="MF_00853"/>
    </source>
</evidence>
<keyword evidence="1 7" id="KW-0285">Flavoprotein</keyword>
<comment type="similarity">
    <text evidence="7">Belongs to the HemG family.</text>
</comment>
<dbReference type="InterPro" id="IPR044264">
    <property type="entry name" value="HemG"/>
</dbReference>
<dbReference type="RefSeq" id="WP_116689188.1">
    <property type="nucleotide sequence ID" value="NZ_CAWNYD010000017.1"/>
</dbReference>
<dbReference type="EC" id="1.3.5.3" evidence="7"/>
<evidence type="ECO:0000313" key="9">
    <source>
        <dbReference type="EMBL" id="PVZ62951.1"/>
    </source>
</evidence>
<feature type="domain" description="Flavodoxin" evidence="8">
    <location>
        <begin position="5"/>
        <end position="156"/>
    </location>
</feature>
<evidence type="ECO:0000256" key="2">
    <source>
        <dbReference type="ARBA" id="ARBA00022643"/>
    </source>
</evidence>
<evidence type="ECO:0000256" key="6">
    <source>
        <dbReference type="ARBA" id="ARBA00023244"/>
    </source>
</evidence>
<dbReference type="PANTHER" id="PTHR38030">
    <property type="entry name" value="PROTOPORPHYRINOGEN IX DEHYDROGENASE [MENAQUINONE]"/>
    <property type="match status" value="1"/>
</dbReference>
<protein>
    <recommendedName>
        <fullName evidence="7">Protoporphyrinogen IX dehydrogenase [quinone]</fullName>
        <ecNumber evidence="7">1.3.5.3</ecNumber>
    </recommendedName>
    <alternativeName>
        <fullName evidence="7">Protoporphyrinogen IX dehydrogenase [menaquinone]</fullName>
    </alternativeName>
    <alternativeName>
        <fullName evidence="7">Protoporphyrinogen IX dehydrogenase [ubiquinone]</fullName>
    </alternativeName>
    <alternativeName>
        <fullName evidence="7">Protoporphyrinogen oxidase</fullName>
        <shortName evidence="7">PPO</shortName>
    </alternativeName>
</protein>
<dbReference type="GO" id="GO:0010181">
    <property type="term" value="F:FMN binding"/>
    <property type="evidence" value="ECO:0007669"/>
    <property type="project" value="UniProtKB-UniRule"/>
</dbReference>
<dbReference type="GO" id="GO:0006782">
    <property type="term" value="P:protoporphyrinogen IX biosynthetic process"/>
    <property type="evidence" value="ECO:0007669"/>
    <property type="project" value="UniProtKB-UniRule"/>
</dbReference>
<accession>A0A2V1GV31</accession>
<dbReference type="InterPro" id="IPR052200">
    <property type="entry name" value="Protoporphyrinogen_IX_DH"/>
</dbReference>
<evidence type="ECO:0000256" key="1">
    <source>
        <dbReference type="ARBA" id="ARBA00022630"/>
    </source>
</evidence>
<evidence type="ECO:0000256" key="3">
    <source>
        <dbReference type="ARBA" id="ARBA00022741"/>
    </source>
</evidence>
<dbReference type="GO" id="GO:0070819">
    <property type="term" value="F:menaquinone-dependent protoporphyrinogen oxidase activity"/>
    <property type="evidence" value="ECO:0007669"/>
    <property type="project" value="UniProtKB-UniRule"/>
</dbReference>
<keyword evidence="6 7" id="KW-0627">Porphyrin biosynthesis</keyword>
<keyword evidence="7" id="KW-1003">Cell membrane</keyword>
<reference evidence="9 10" key="1">
    <citation type="submission" date="2018-04" db="EMBL/GenBank/DDBJ databases">
        <title>Thalassorhabdus spongiae gen. nov., sp. nov., isolated from a marine sponge in South-West Iceland.</title>
        <authorList>
            <person name="Knobloch S."/>
            <person name="Daussin A."/>
            <person name="Johannsson R."/>
            <person name="Marteinsson V.T."/>
        </authorList>
    </citation>
    <scope>NUCLEOTIDE SEQUENCE [LARGE SCALE GENOMIC DNA]</scope>
    <source>
        <strain evidence="9 10">Hp12</strain>
    </source>
</reference>
<comment type="function">
    <text evidence="7">Catalyzes the 6-electron oxidation of protoporphyrinogen IX to form protoporphyrin IX; under anaerobic conditions uses menaquinone as an electron acceptor, under aerobic conditions uses ubiquinone as an electron acceptor.</text>
</comment>
<keyword evidence="2 7" id="KW-0288">FMN</keyword>
<dbReference type="NCBIfam" id="NF008316">
    <property type="entry name" value="PRK11104.1"/>
    <property type="match status" value="1"/>
</dbReference>
<dbReference type="Gene3D" id="3.40.50.360">
    <property type="match status" value="1"/>
</dbReference>
<comment type="cofactor">
    <cofactor evidence="7">
        <name>FMN</name>
        <dbReference type="ChEBI" id="CHEBI:58210"/>
    </cofactor>
    <text evidence="7">Binds 1 FMN non-covalently per subunit.</text>
</comment>
<name>A0A2V1GV31_9GAMM</name>
<comment type="catalytic activity">
    <reaction evidence="7">
        <text>protoporphyrinogen IX + 3 a ubiquinone = protoporphyrin IX + 3 a ubiquinol</text>
        <dbReference type="Rhea" id="RHEA:63936"/>
        <dbReference type="Rhea" id="RHEA-COMP:9565"/>
        <dbReference type="Rhea" id="RHEA-COMP:9566"/>
        <dbReference type="ChEBI" id="CHEBI:16389"/>
        <dbReference type="ChEBI" id="CHEBI:17976"/>
        <dbReference type="ChEBI" id="CHEBI:57306"/>
        <dbReference type="ChEBI" id="CHEBI:57307"/>
    </reaction>
</comment>
<keyword evidence="4 7" id="KW-0560">Oxidoreductase</keyword>
<dbReference type="Proteomes" id="UP000244906">
    <property type="component" value="Unassembled WGS sequence"/>
</dbReference>
<evidence type="ECO:0000256" key="5">
    <source>
        <dbReference type="ARBA" id="ARBA00023136"/>
    </source>
</evidence>
<dbReference type="GO" id="GO:0004729">
    <property type="term" value="F:oxygen-dependent protoporphyrinogen oxidase activity"/>
    <property type="evidence" value="ECO:0007669"/>
    <property type="project" value="InterPro"/>
</dbReference>
<comment type="catalytic activity">
    <reaction evidence="7">
        <text>protoporphyrinogen IX + 3 a menaquinone = protoporphyrin IX + 3 a menaquinol</text>
        <dbReference type="Rhea" id="RHEA:27409"/>
        <dbReference type="Rhea" id="RHEA-COMP:9537"/>
        <dbReference type="Rhea" id="RHEA-COMP:9539"/>
        <dbReference type="ChEBI" id="CHEBI:16374"/>
        <dbReference type="ChEBI" id="CHEBI:18151"/>
        <dbReference type="ChEBI" id="CHEBI:57306"/>
        <dbReference type="ChEBI" id="CHEBI:57307"/>
        <dbReference type="EC" id="1.3.5.3"/>
    </reaction>
</comment>
<dbReference type="UniPathway" id="UPA00251">
    <property type="reaction ID" value="UER00324"/>
</dbReference>
<organism evidence="9 10">
    <name type="scientific">Pelagibaculum spongiae</name>
    <dbReference type="NCBI Taxonomy" id="2080658"/>
    <lineage>
        <taxon>Bacteria</taxon>
        <taxon>Pseudomonadati</taxon>
        <taxon>Pseudomonadota</taxon>
        <taxon>Gammaproteobacteria</taxon>
        <taxon>Oceanospirillales</taxon>
        <taxon>Pelagibaculum</taxon>
    </lineage>
</organism>
<dbReference type="GO" id="GO:0005886">
    <property type="term" value="C:plasma membrane"/>
    <property type="evidence" value="ECO:0007669"/>
    <property type="project" value="UniProtKB-SubCell"/>
</dbReference>